<sequence length="199" mass="21162">MAASLFESILSTVKDAADDFDFSRIEKMTGQKIDSVDEFMARTERTGPPHYGHGFLAGMIGGLVGVGVKMLVDRQLAPDVEQIEDGYAEAAVQAAEAFTHIDLSNRQEALAEAAVEFGMGALVGGVYGVVVEAIPDASKMSSQQLMTTTKQLALPALGIAPAAVKDVAENKIGKLAGHVAFAATTEIVRRLTRYYLSKK</sequence>
<dbReference type="EMBL" id="JACSIT010000152">
    <property type="protein sequence ID" value="MBC6996341.1"/>
    <property type="molecule type" value="Genomic_DNA"/>
</dbReference>
<dbReference type="RefSeq" id="WP_187468352.1">
    <property type="nucleotide sequence ID" value="NZ_JACSIT010000152.1"/>
</dbReference>
<dbReference type="AlphaFoldDB" id="A0A923TAA8"/>
<accession>A0A923TAA8</accession>
<gene>
    <name evidence="1" type="ORF">H9S92_19375</name>
</gene>
<protein>
    <submittedName>
        <fullName evidence="1">Uncharacterized protein</fullName>
    </submittedName>
</protein>
<evidence type="ECO:0000313" key="1">
    <source>
        <dbReference type="EMBL" id="MBC6996341.1"/>
    </source>
</evidence>
<keyword evidence="2" id="KW-1185">Reference proteome</keyword>
<organism evidence="1 2">
    <name type="scientific">Neolewinella lacunae</name>
    <dbReference type="NCBI Taxonomy" id="1517758"/>
    <lineage>
        <taxon>Bacteria</taxon>
        <taxon>Pseudomonadati</taxon>
        <taxon>Bacteroidota</taxon>
        <taxon>Saprospiria</taxon>
        <taxon>Saprospirales</taxon>
        <taxon>Lewinellaceae</taxon>
        <taxon>Neolewinella</taxon>
    </lineage>
</organism>
<reference evidence="1" key="1">
    <citation type="submission" date="2020-08" db="EMBL/GenBank/DDBJ databases">
        <title>Lewinella bacteria from marine environments.</title>
        <authorList>
            <person name="Zhong Y."/>
        </authorList>
    </citation>
    <scope>NUCLEOTIDE SEQUENCE</scope>
    <source>
        <strain evidence="1">KCTC 42187</strain>
    </source>
</reference>
<dbReference type="Proteomes" id="UP000650081">
    <property type="component" value="Unassembled WGS sequence"/>
</dbReference>
<proteinExistence type="predicted"/>
<name>A0A923TAA8_9BACT</name>
<comment type="caution">
    <text evidence="1">The sequence shown here is derived from an EMBL/GenBank/DDBJ whole genome shotgun (WGS) entry which is preliminary data.</text>
</comment>
<evidence type="ECO:0000313" key="2">
    <source>
        <dbReference type="Proteomes" id="UP000650081"/>
    </source>
</evidence>